<accession>A0A7Y7V9L1</accession>
<reference evidence="1 2" key="1">
    <citation type="submission" date="2020-04" db="EMBL/GenBank/DDBJ databases">
        <title>Molecular characterization of pseudomonads from Agaricus bisporus reveal novel blotch 2 pathogens in Western Europe.</title>
        <authorList>
            <person name="Taparia T."/>
            <person name="Krijger M."/>
            <person name="Haynes E."/>
            <person name="Elpinstone J.G."/>
            <person name="Noble R."/>
            <person name="Van Der Wolf J."/>
        </authorList>
    </citation>
    <scope>NUCLEOTIDE SEQUENCE [LARGE SCALE GENOMIC DNA]</scope>
    <source>
        <strain evidence="1 2">B7002</strain>
    </source>
</reference>
<organism evidence="1 2">
    <name type="scientific">Pseudomonas edaphica</name>
    <dbReference type="NCBI Taxonomy" id="2006980"/>
    <lineage>
        <taxon>Bacteria</taxon>
        <taxon>Pseudomonadati</taxon>
        <taxon>Pseudomonadota</taxon>
        <taxon>Gammaproteobacteria</taxon>
        <taxon>Pseudomonadales</taxon>
        <taxon>Pseudomonadaceae</taxon>
        <taxon>Pseudomonas</taxon>
    </lineage>
</organism>
<comment type="caution">
    <text evidence="1">The sequence shown here is derived from an EMBL/GenBank/DDBJ whole genome shotgun (WGS) entry which is preliminary data.</text>
</comment>
<proteinExistence type="predicted"/>
<evidence type="ECO:0000313" key="1">
    <source>
        <dbReference type="EMBL" id="NVZ59505.1"/>
    </source>
</evidence>
<evidence type="ECO:0000313" key="2">
    <source>
        <dbReference type="Proteomes" id="UP000560470"/>
    </source>
</evidence>
<name>A0A7Y7V9L1_9PSED</name>
<sequence>MINIAPYTSLLNHRLADNPVTAHSQLPVLPNDAAGAFTGAASESNVSILSRQLSEAAARAETRGAGHLDSISGDGYFMGKAQHDAEVPKTDSLELISRAKQATDFLNGSDSNPFKGLSLDQLRLIALDEGGPFTLNERRAAWEEANSLTVLNARASSSAPAPDSRRDLMISRLFNGSEPEVADPKTNRNDRHRNEYLTRDDRDILSQMYAYADSEGADLDYVDNVAGWLAHYRGHDNGRTINNANNGKGYNSEGYMITVNFKEKDAAIASRILNSTAINSTRLDQGFLRHFLDPGQGALIHHGGMAFLEQMVIKFSNEAATQPSLGKEFAQYTSIDINDNIVITVHKDKKLPPFEPLVINDNGVWSVTEKGRAAGYSLDPQTGRARWADPTAVAQQPSGSIADTPAGQRPNSFILEALSGNRDQPDARPIWLSSLFKLIQNYRP</sequence>
<dbReference type="AlphaFoldDB" id="A0A7Y7V9L1"/>
<dbReference type="Proteomes" id="UP000560470">
    <property type="component" value="Unassembled WGS sequence"/>
</dbReference>
<protein>
    <submittedName>
        <fullName evidence="1">Uncharacterized protein</fullName>
    </submittedName>
</protein>
<gene>
    <name evidence="1" type="ORF">HX797_24835</name>
</gene>
<dbReference type="RefSeq" id="WP_177034778.1">
    <property type="nucleotide sequence ID" value="NZ_JACAOZ010000032.1"/>
</dbReference>
<dbReference type="EMBL" id="JACAOZ010000032">
    <property type="protein sequence ID" value="NVZ59505.1"/>
    <property type="molecule type" value="Genomic_DNA"/>
</dbReference>